<comment type="caution">
    <text evidence="1">The sequence shown here is derived from an EMBL/GenBank/DDBJ whole genome shotgun (WGS) entry which is preliminary data.</text>
</comment>
<evidence type="ECO:0000313" key="1">
    <source>
        <dbReference type="EMBL" id="GAH97022.1"/>
    </source>
</evidence>
<reference evidence="1" key="1">
    <citation type="journal article" date="2014" name="Front. Microbiol.">
        <title>High frequency of phylogenetically diverse reductive dehalogenase-homologous genes in deep subseafloor sedimentary metagenomes.</title>
        <authorList>
            <person name="Kawai M."/>
            <person name="Futagami T."/>
            <person name="Toyoda A."/>
            <person name="Takaki Y."/>
            <person name="Nishi S."/>
            <person name="Hori S."/>
            <person name="Arai W."/>
            <person name="Tsubouchi T."/>
            <person name="Morono Y."/>
            <person name="Uchiyama I."/>
            <person name="Ito T."/>
            <person name="Fujiyama A."/>
            <person name="Inagaki F."/>
            <person name="Takami H."/>
        </authorList>
    </citation>
    <scope>NUCLEOTIDE SEQUENCE</scope>
    <source>
        <strain evidence="1">Expedition CK06-06</strain>
    </source>
</reference>
<gene>
    <name evidence="1" type="ORF">S06H3_07160</name>
</gene>
<feature type="non-terminal residue" evidence="1">
    <location>
        <position position="40"/>
    </location>
</feature>
<proteinExistence type="predicted"/>
<name>X1JSK3_9ZZZZ</name>
<accession>X1JSK3</accession>
<organism evidence="1">
    <name type="scientific">marine sediment metagenome</name>
    <dbReference type="NCBI Taxonomy" id="412755"/>
    <lineage>
        <taxon>unclassified sequences</taxon>
        <taxon>metagenomes</taxon>
        <taxon>ecological metagenomes</taxon>
    </lineage>
</organism>
<sequence length="40" mass="4667">MANEIRSELGDSINIIPTIFTLLNENNIEDEIKKLNEERH</sequence>
<protein>
    <submittedName>
        <fullName evidence="1">Uncharacterized protein</fullName>
    </submittedName>
</protein>
<dbReference type="EMBL" id="BARV01002867">
    <property type="protein sequence ID" value="GAH97022.1"/>
    <property type="molecule type" value="Genomic_DNA"/>
</dbReference>
<dbReference type="AlphaFoldDB" id="X1JSK3"/>